<evidence type="ECO:0000256" key="1">
    <source>
        <dbReference type="SAM" id="SignalP"/>
    </source>
</evidence>
<reference evidence="3 4" key="1">
    <citation type="submission" date="2020-04" db="EMBL/GenBank/DDBJ databases">
        <authorList>
            <person name="De Canck E."/>
        </authorList>
    </citation>
    <scope>NUCLEOTIDE SEQUENCE [LARGE SCALE GENOMIC DNA]</scope>
    <source>
        <strain evidence="3 4">LMG 26841</strain>
    </source>
</reference>
<accession>A0A6S7DA43</accession>
<feature type="signal peptide" evidence="1">
    <location>
        <begin position="1"/>
        <end position="22"/>
    </location>
</feature>
<evidence type="ECO:0000313" key="4">
    <source>
        <dbReference type="Proteomes" id="UP000494272"/>
    </source>
</evidence>
<evidence type="ECO:0000259" key="2">
    <source>
        <dbReference type="Pfam" id="PF00419"/>
    </source>
</evidence>
<dbReference type="RefSeq" id="WP_175166594.1">
    <property type="nucleotide sequence ID" value="NZ_CADIKW010000001.1"/>
</dbReference>
<dbReference type="SUPFAM" id="SSF49401">
    <property type="entry name" value="Bacterial adhesins"/>
    <property type="match status" value="1"/>
</dbReference>
<gene>
    <name evidence="3" type="primary">ybgD_1</name>
    <name evidence="3" type="ORF">LMG26841_00200</name>
</gene>
<dbReference type="EMBL" id="CADIKW010000001">
    <property type="protein sequence ID" value="CAB3816021.1"/>
    <property type="molecule type" value="Genomic_DNA"/>
</dbReference>
<proteinExistence type="predicted"/>
<dbReference type="GeneID" id="94353746"/>
<dbReference type="AlphaFoldDB" id="A0A6S7DA43"/>
<evidence type="ECO:0000313" key="3">
    <source>
        <dbReference type="EMBL" id="CAB3816021.1"/>
    </source>
</evidence>
<feature type="domain" description="Fimbrial-type adhesion" evidence="2">
    <location>
        <begin position="31"/>
        <end position="192"/>
    </location>
</feature>
<dbReference type="InterPro" id="IPR000259">
    <property type="entry name" value="Adhesion_dom_fimbrial"/>
</dbReference>
<dbReference type="Proteomes" id="UP000494272">
    <property type="component" value="Unassembled WGS sequence"/>
</dbReference>
<sequence>MIKKSTLALAAAVAFHSAPGFAAGTSGSGTITFSATVIEGPCSISAADSNMTIDLGQVSQRMLNGPGKFSDSVPVVIHLTGCSFDEDTGTTPNPNGKLSKVAVQFLGTFTNTQLGKISSTGTATAVAVQLLESDGTTPVNLAATPSAANAKQLTGGGNELRYWARMSVVGGPGAVTSSTGSVQANVTYALAYF</sequence>
<dbReference type="InterPro" id="IPR036937">
    <property type="entry name" value="Adhesion_dom_fimbrial_sf"/>
</dbReference>
<dbReference type="InterPro" id="IPR008966">
    <property type="entry name" value="Adhesion_dom_sf"/>
</dbReference>
<dbReference type="Gene3D" id="2.60.40.1090">
    <property type="entry name" value="Fimbrial-type adhesion domain"/>
    <property type="match status" value="1"/>
</dbReference>
<name>A0A6S7DA43_9BURK</name>
<organism evidence="3 4">
    <name type="scientific">Achromobacter dolens</name>
    <dbReference type="NCBI Taxonomy" id="1287738"/>
    <lineage>
        <taxon>Bacteria</taxon>
        <taxon>Pseudomonadati</taxon>
        <taxon>Pseudomonadota</taxon>
        <taxon>Betaproteobacteria</taxon>
        <taxon>Burkholderiales</taxon>
        <taxon>Alcaligenaceae</taxon>
        <taxon>Achromobacter</taxon>
    </lineage>
</organism>
<feature type="chain" id="PRO_5028814761" evidence="1">
    <location>
        <begin position="23"/>
        <end position="193"/>
    </location>
</feature>
<keyword evidence="4" id="KW-1185">Reference proteome</keyword>
<dbReference type="InterPro" id="IPR050263">
    <property type="entry name" value="Bact_Fimbrial_Adh_Pro"/>
</dbReference>
<dbReference type="PANTHER" id="PTHR33420">
    <property type="entry name" value="FIMBRIAL SUBUNIT ELFA-RELATED"/>
    <property type="match status" value="1"/>
</dbReference>
<keyword evidence="1" id="KW-0732">Signal</keyword>
<dbReference type="GO" id="GO:0043709">
    <property type="term" value="P:cell adhesion involved in single-species biofilm formation"/>
    <property type="evidence" value="ECO:0007669"/>
    <property type="project" value="TreeGrafter"/>
</dbReference>
<dbReference type="Pfam" id="PF00419">
    <property type="entry name" value="Fimbrial"/>
    <property type="match status" value="1"/>
</dbReference>
<dbReference type="GO" id="GO:0009289">
    <property type="term" value="C:pilus"/>
    <property type="evidence" value="ECO:0007669"/>
    <property type="project" value="InterPro"/>
</dbReference>
<dbReference type="PANTHER" id="PTHR33420:SF11">
    <property type="entry name" value="FIMBRIAL-LIKE PROTEIN"/>
    <property type="match status" value="1"/>
</dbReference>
<protein>
    <submittedName>
        <fullName evidence="3">Putative fimbrial-like protein YbgD</fullName>
    </submittedName>
</protein>